<reference evidence="1" key="1">
    <citation type="journal article" date="2014" name="Front. Microbiol.">
        <title>High frequency of phylogenetically diverse reductive dehalogenase-homologous genes in deep subseafloor sedimentary metagenomes.</title>
        <authorList>
            <person name="Kawai M."/>
            <person name="Futagami T."/>
            <person name="Toyoda A."/>
            <person name="Takaki Y."/>
            <person name="Nishi S."/>
            <person name="Hori S."/>
            <person name="Arai W."/>
            <person name="Tsubouchi T."/>
            <person name="Morono Y."/>
            <person name="Uchiyama I."/>
            <person name="Ito T."/>
            <person name="Fujiyama A."/>
            <person name="Inagaki F."/>
            <person name="Takami H."/>
        </authorList>
    </citation>
    <scope>NUCLEOTIDE SEQUENCE</scope>
    <source>
        <strain evidence="1">Expedition CK06-06</strain>
    </source>
</reference>
<feature type="non-terminal residue" evidence="1">
    <location>
        <position position="1"/>
    </location>
</feature>
<sequence>TSAVIYYKNILEDSKGSQLKAKVLLELSEIYWQEKNYIDSLNCLYEILDEVYRLKRNSEPEELLD</sequence>
<organism evidence="1">
    <name type="scientific">marine sediment metagenome</name>
    <dbReference type="NCBI Taxonomy" id="412755"/>
    <lineage>
        <taxon>unclassified sequences</taxon>
        <taxon>metagenomes</taxon>
        <taxon>ecological metagenomes</taxon>
    </lineage>
</organism>
<gene>
    <name evidence="1" type="ORF">S01H4_09501</name>
</gene>
<evidence type="ECO:0000313" key="1">
    <source>
        <dbReference type="EMBL" id="GAG56803.1"/>
    </source>
</evidence>
<name>X0Z8S5_9ZZZZ</name>
<protein>
    <submittedName>
        <fullName evidence="1">Uncharacterized protein</fullName>
    </submittedName>
</protein>
<comment type="caution">
    <text evidence="1">The sequence shown here is derived from an EMBL/GenBank/DDBJ whole genome shotgun (WGS) entry which is preliminary data.</text>
</comment>
<proteinExistence type="predicted"/>
<dbReference type="EMBL" id="BART01003449">
    <property type="protein sequence ID" value="GAG56803.1"/>
    <property type="molecule type" value="Genomic_DNA"/>
</dbReference>
<accession>X0Z8S5</accession>
<dbReference type="AlphaFoldDB" id="X0Z8S5"/>